<dbReference type="AlphaFoldDB" id="A0A2X0RIX6"/>
<name>A0A2X0RIX6_9LACT</name>
<dbReference type="RefSeq" id="WP_127094202.1">
    <property type="nucleotide sequence ID" value="NZ_OGTW02000185.1"/>
</dbReference>
<dbReference type="EMBL" id="OGTW02000185">
    <property type="protein sequence ID" value="SPS13081.1"/>
    <property type="molecule type" value="Genomic_DNA"/>
</dbReference>
<reference evidence="3" key="3">
    <citation type="submission" date="2018-05" db="EMBL/GenBank/DDBJ databases">
        <authorList>
            <person name="Lanie J.A."/>
            <person name="Ng W.-L."/>
            <person name="Kazmierczak K.M."/>
            <person name="Andrzejewski T.M."/>
            <person name="Davidsen T.M."/>
            <person name="Wayne K.J."/>
            <person name="Tettelin H."/>
            <person name="Glass J.I."/>
            <person name="Rusch D."/>
            <person name="Podicherti R."/>
            <person name="Tsui H.-C.T."/>
            <person name="Winkler M.E."/>
        </authorList>
    </citation>
    <scope>NUCLEOTIDE SEQUENCE</scope>
    <source>
        <strain evidence="3">Lactococcus lactis</strain>
    </source>
</reference>
<protein>
    <recommendedName>
        <fullName evidence="1">Antitoxin SocA-like Panacea domain-containing protein</fullName>
    </recommendedName>
</protein>
<feature type="domain" description="Antitoxin SocA-like Panacea" evidence="1">
    <location>
        <begin position="32"/>
        <end position="141"/>
    </location>
</feature>
<accession>A0A2X0RIX6</accession>
<reference evidence="4" key="2">
    <citation type="submission" date="2018-05" db="EMBL/GenBank/DDBJ databases">
        <authorList>
            <person name="Duru I."/>
        </authorList>
    </citation>
    <scope>NUCLEOTIDE SEQUENCE [LARGE SCALE GENOMIC DNA]</scope>
</reference>
<evidence type="ECO:0000259" key="1">
    <source>
        <dbReference type="Pfam" id="PF13274"/>
    </source>
</evidence>
<proteinExistence type="predicted"/>
<sequence length="175" mass="20294">MSDFNVQKPISVANFIIDYAQKTGKTVSNLQLQKIMYFTQGAFLIKYGTPLLDGKFSRWQYGPVMKEVYLTFKTYGSSPILNLATSSNDSNDLFNINKASLVSKESVNNDGAFEYLKRIISKLIDIRPWDLVDFSHQQDVWYKYQIQILKHEAPDYNNEDIKEACKGYSYLWELN</sequence>
<dbReference type="EMBL" id="OGTW01000185">
    <property type="protein sequence ID" value="SPB29532.1"/>
    <property type="molecule type" value="Genomic_DNA"/>
</dbReference>
<organism evidence="3 4">
    <name type="scientific">Lactococcus lactis</name>
    <dbReference type="NCBI Taxonomy" id="1358"/>
    <lineage>
        <taxon>Bacteria</taxon>
        <taxon>Bacillati</taxon>
        <taxon>Bacillota</taxon>
        <taxon>Bacilli</taxon>
        <taxon>Lactobacillales</taxon>
        <taxon>Streptococcaceae</taxon>
        <taxon>Lactococcus</taxon>
    </lineage>
</organism>
<evidence type="ECO:0000313" key="2">
    <source>
        <dbReference type="EMBL" id="SPB29532.1"/>
    </source>
</evidence>
<reference evidence="2" key="1">
    <citation type="submission" date="2018-01" db="EMBL/GenBank/DDBJ databases">
        <authorList>
            <person name="Gaut B.S."/>
            <person name="Morton B.R."/>
            <person name="Clegg M.T."/>
            <person name="Duvall M.R."/>
        </authorList>
    </citation>
    <scope>NUCLEOTIDE SEQUENCE</scope>
    <source>
        <strain evidence="2">Lactococcus lactis</strain>
    </source>
</reference>
<dbReference type="Pfam" id="PF13274">
    <property type="entry name" value="SocA_Panacea"/>
    <property type="match status" value="1"/>
</dbReference>
<dbReference type="Proteomes" id="UP000279235">
    <property type="component" value="Unassembled WGS sequence"/>
</dbReference>
<gene>
    <name evidence="3" type="ORF">AMHIJAGA_03050</name>
</gene>
<evidence type="ECO:0000313" key="3">
    <source>
        <dbReference type="EMBL" id="SPS13081.1"/>
    </source>
</evidence>
<evidence type="ECO:0000313" key="4">
    <source>
        <dbReference type="Proteomes" id="UP000279235"/>
    </source>
</evidence>
<dbReference type="InterPro" id="IPR025272">
    <property type="entry name" value="SocA_Panacea"/>
</dbReference>